<accession>A0ABY7TMV8</accession>
<dbReference type="InterPro" id="IPR010359">
    <property type="entry name" value="IrrE_HExxH"/>
</dbReference>
<dbReference type="EMBL" id="CP117411">
    <property type="protein sequence ID" value="WCT74555.1"/>
    <property type="molecule type" value="Genomic_DNA"/>
</dbReference>
<dbReference type="PROSITE" id="PS50943">
    <property type="entry name" value="HTH_CROC1"/>
    <property type="match status" value="1"/>
</dbReference>
<dbReference type="InterPro" id="IPR010982">
    <property type="entry name" value="Lambda_DNA-bd_dom_sf"/>
</dbReference>
<evidence type="ECO:0000256" key="1">
    <source>
        <dbReference type="ARBA" id="ARBA00007227"/>
    </source>
</evidence>
<reference evidence="7 8" key="1">
    <citation type="submission" date="2023-02" db="EMBL/GenBank/DDBJ databases">
        <title>Genome sequence of Sphingomonas naphthae.</title>
        <authorList>
            <person name="Kim S."/>
            <person name="Heo J."/>
            <person name="Kwon S.-W."/>
        </authorList>
    </citation>
    <scope>NUCLEOTIDE SEQUENCE [LARGE SCALE GENOMIC DNA]</scope>
    <source>
        <strain evidence="7 8">KACC 18716</strain>
    </source>
</reference>
<dbReference type="PANTHER" id="PTHR46797:SF23">
    <property type="entry name" value="HTH-TYPE TRANSCRIPTIONAL REGULATOR SUTR"/>
    <property type="match status" value="1"/>
</dbReference>
<evidence type="ECO:0000313" key="8">
    <source>
        <dbReference type="Proteomes" id="UP001220395"/>
    </source>
</evidence>
<feature type="domain" description="HTH cro/C1-type" evidence="6">
    <location>
        <begin position="12"/>
        <end position="66"/>
    </location>
</feature>
<dbReference type="Proteomes" id="UP001220395">
    <property type="component" value="Chromosome"/>
</dbReference>
<dbReference type="Pfam" id="PF09856">
    <property type="entry name" value="ScfRs"/>
    <property type="match status" value="1"/>
</dbReference>
<comment type="similarity">
    <text evidence="1">Belongs to the short-chain fatty acyl-CoA assimilation regulator (ScfR) family.</text>
</comment>
<sequence length="463" mass="49297">MADRKLFAGYGVRRVRRAQGQTQAAMAEGLGISASYLNLIERNQRPVTATLLMRLADLYDFDPRTLSGDAPGGGAEAMRRRLADPMFADLAIDRAEVDEWLAAAPGGATAFALAFDRLIAGGAGPAIGPADPEVAVERAVARWRNHFADLDAQAEAIADELRLGAGDLFGGLSERLRVKHQLSLRILPWEVMPDRLARLDLHARQLQLSELLSPGDRILEIGVQIALLEARAEIDAIVSGAGLDDRAGERLMRRRAADYFAAALAMPYGRFLRACEATGYDPDLLAARFGVGFTAIAGRLTSLQRVGARGLPFFLVAVDPAGQMVRRIAGASGSALADADGRCPLWNLHTAFTDPGRAQVQLIEEESGARWLTLARAIDRPGRGPGGVTGRIAVGIGVEASHAGVMAAARGIDLTGPGATPIGLGCRACTRPDCPQRAHPPAGRPLRMTDRERGVNPYPFSGD</sequence>
<evidence type="ECO:0000256" key="5">
    <source>
        <dbReference type="SAM" id="MobiDB-lite"/>
    </source>
</evidence>
<evidence type="ECO:0000256" key="2">
    <source>
        <dbReference type="ARBA" id="ARBA00023015"/>
    </source>
</evidence>
<protein>
    <submittedName>
        <fullName evidence="7">Short-chain fatty acyl-CoA regulator family protein</fullName>
    </submittedName>
</protein>
<feature type="region of interest" description="Disordered" evidence="5">
    <location>
        <begin position="436"/>
        <end position="463"/>
    </location>
</feature>
<keyword evidence="3" id="KW-0238">DNA-binding</keyword>
<gene>
    <name evidence="7" type="ORF">PQ455_04810</name>
</gene>
<proteinExistence type="inferred from homology"/>
<dbReference type="SUPFAM" id="SSF47413">
    <property type="entry name" value="lambda repressor-like DNA-binding domains"/>
    <property type="match status" value="1"/>
</dbReference>
<dbReference type="PANTHER" id="PTHR46797">
    <property type="entry name" value="HTH-TYPE TRANSCRIPTIONAL REGULATOR"/>
    <property type="match status" value="1"/>
</dbReference>
<evidence type="ECO:0000256" key="4">
    <source>
        <dbReference type="ARBA" id="ARBA00023163"/>
    </source>
</evidence>
<dbReference type="InterPro" id="IPR001387">
    <property type="entry name" value="Cro/C1-type_HTH"/>
</dbReference>
<dbReference type="InterPro" id="IPR026281">
    <property type="entry name" value="HTH_RamB"/>
</dbReference>
<organism evidence="7 8">
    <name type="scientific">Sphingomonas naphthae</name>
    <dbReference type="NCBI Taxonomy" id="1813468"/>
    <lineage>
        <taxon>Bacteria</taxon>
        <taxon>Pseudomonadati</taxon>
        <taxon>Pseudomonadota</taxon>
        <taxon>Alphaproteobacteria</taxon>
        <taxon>Sphingomonadales</taxon>
        <taxon>Sphingomonadaceae</taxon>
        <taxon>Sphingomonas</taxon>
    </lineage>
</organism>
<evidence type="ECO:0000313" key="7">
    <source>
        <dbReference type="EMBL" id="WCT74555.1"/>
    </source>
</evidence>
<dbReference type="RefSeq" id="WP_273689678.1">
    <property type="nucleotide sequence ID" value="NZ_CP117411.1"/>
</dbReference>
<dbReference type="InterPro" id="IPR018653">
    <property type="entry name" value="ScfR_C"/>
</dbReference>
<evidence type="ECO:0000259" key="6">
    <source>
        <dbReference type="PROSITE" id="PS50943"/>
    </source>
</evidence>
<dbReference type="InterPro" id="IPR050807">
    <property type="entry name" value="TransReg_Diox_bact_type"/>
</dbReference>
<dbReference type="Pfam" id="PF13560">
    <property type="entry name" value="HTH_31"/>
    <property type="match status" value="1"/>
</dbReference>
<keyword evidence="2" id="KW-0805">Transcription regulation</keyword>
<evidence type="ECO:0000256" key="3">
    <source>
        <dbReference type="ARBA" id="ARBA00023125"/>
    </source>
</evidence>
<keyword evidence="4" id="KW-0804">Transcription</keyword>
<keyword evidence="8" id="KW-1185">Reference proteome</keyword>
<dbReference type="Gene3D" id="1.10.260.40">
    <property type="entry name" value="lambda repressor-like DNA-binding domains"/>
    <property type="match status" value="1"/>
</dbReference>
<name>A0ABY7TMV8_9SPHN</name>
<dbReference type="SMART" id="SM00530">
    <property type="entry name" value="HTH_XRE"/>
    <property type="match status" value="1"/>
</dbReference>
<dbReference type="CDD" id="cd00093">
    <property type="entry name" value="HTH_XRE"/>
    <property type="match status" value="1"/>
</dbReference>
<dbReference type="Pfam" id="PF06114">
    <property type="entry name" value="Peptidase_M78"/>
    <property type="match status" value="1"/>
</dbReference>
<dbReference type="PIRSF" id="PIRSF019251">
    <property type="entry name" value="Rv0465c"/>
    <property type="match status" value="1"/>
</dbReference>